<evidence type="ECO:0000313" key="2">
    <source>
        <dbReference type="EMBL" id="NYI03404.1"/>
    </source>
</evidence>
<proteinExistence type="predicted"/>
<keyword evidence="3" id="KW-1185">Reference proteome</keyword>
<gene>
    <name evidence="2" type="ORF">FHU37_000347</name>
</gene>
<name>A0A852ZRB7_9ACTN</name>
<feature type="region of interest" description="Disordered" evidence="1">
    <location>
        <begin position="76"/>
        <end position="142"/>
    </location>
</feature>
<reference evidence="2 3" key="1">
    <citation type="submission" date="2020-07" db="EMBL/GenBank/DDBJ databases">
        <title>Sequencing the genomes of 1000 actinobacteria strains.</title>
        <authorList>
            <person name="Klenk H.-P."/>
        </authorList>
    </citation>
    <scope>NUCLEOTIDE SEQUENCE [LARGE SCALE GENOMIC DNA]</scope>
    <source>
        <strain evidence="2 3">DSM 42178</strain>
    </source>
</reference>
<accession>A0A852ZRB7</accession>
<feature type="compositionally biased region" description="Low complexity" evidence="1">
    <location>
        <begin position="79"/>
        <end position="95"/>
    </location>
</feature>
<feature type="compositionally biased region" description="Low complexity" evidence="1">
    <location>
        <begin position="102"/>
        <end position="111"/>
    </location>
</feature>
<comment type="caution">
    <text evidence="2">The sequence shown here is derived from an EMBL/GenBank/DDBJ whole genome shotgun (WGS) entry which is preliminary data.</text>
</comment>
<dbReference type="RefSeq" id="WP_179812171.1">
    <property type="nucleotide sequence ID" value="NZ_JACBZD010000001.1"/>
</dbReference>
<dbReference type="EMBL" id="JACBZD010000001">
    <property type="protein sequence ID" value="NYI03404.1"/>
    <property type="molecule type" value="Genomic_DNA"/>
</dbReference>
<dbReference type="AlphaFoldDB" id="A0A852ZRB7"/>
<evidence type="ECO:0000256" key="1">
    <source>
        <dbReference type="SAM" id="MobiDB-lite"/>
    </source>
</evidence>
<dbReference type="Proteomes" id="UP000567795">
    <property type="component" value="Unassembled WGS sequence"/>
</dbReference>
<sequence>MYTFDLPPRVPTHDGSLIPAMRAAQDARPPSATPIYDALYAEFQRLFRTLPGDRSGEEALVFHGFAGGRYATHTGYQGHGSPHGTHPGAHPGAHPGTHHPTHNGAHPGTHPAARGGGNQAAAYGRHRGGYALPPAQPGATYY</sequence>
<protein>
    <submittedName>
        <fullName evidence="2">Uncharacterized protein</fullName>
    </submittedName>
</protein>
<organism evidence="2 3">
    <name type="scientific">Allostreptomyces psammosilenae</name>
    <dbReference type="NCBI Taxonomy" id="1892865"/>
    <lineage>
        <taxon>Bacteria</taxon>
        <taxon>Bacillati</taxon>
        <taxon>Actinomycetota</taxon>
        <taxon>Actinomycetes</taxon>
        <taxon>Kitasatosporales</taxon>
        <taxon>Streptomycetaceae</taxon>
        <taxon>Allostreptomyces</taxon>
    </lineage>
</organism>
<evidence type="ECO:0000313" key="3">
    <source>
        <dbReference type="Proteomes" id="UP000567795"/>
    </source>
</evidence>